<proteinExistence type="inferred from homology"/>
<dbReference type="SFLD" id="SFLDS00003">
    <property type="entry name" value="Haloacid_Dehalogenase"/>
    <property type="match status" value="1"/>
</dbReference>
<evidence type="ECO:0000256" key="5">
    <source>
        <dbReference type="ARBA" id="ARBA00022605"/>
    </source>
</evidence>
<dbReference type="CDD" id="cd07500">
    <property type="entry name" value="HAD_PSP"/>
    <property type="match status" value="1"/>
</dbReference>
<comment type="cofactor">
    <cofactor evidence="1">
        <name>Mg(2+)</name>
        <dbReference type="ChEBI" id="CHEBI:18420"/>
    </cofactor>
</comment>
<dbReference type="FunCoup" id="A0A0F7IHF0">
    <property type="interactions" value="173"/>
</dbReference>
<comment type="pathway">
    <text evidence="2">Amino-acid biosynthesis; L-serine biosynthesis; L-serine from 3-phospho-D-glycerate: step 3/3.</text>
</comment>
<dbReference type="InterPro" id="IPR002912">
    <property type="entry name" value="ACT_dom"/>
</dbReference>
<dbReference type="UniPathway" id="UPA00135">
    <property type="reaction ID" value="UER00198"/>
</dbReference>
<dbReference type="NCBIfam" id="TIGR01488">
    <property type="entry name" value="HAD-SF-IB"/>
    <property type="match status" value="1"/>
</dbReference>
<gene>
    <name evidence="13" type="ORF">GAH_00536</name>
</gene>
<dbReference type="STRING" id="113653.GAH_00536"/>
<dbReference type="GO" id="GO:0006564">
    <property type="term" value="P:L-serine biosynthetic process"/>
    <property type="evidence" value="ECO:0007669"/>
    <property type="project" value="UniProtKB-KW"/>
</dbReference>
<dbReference type="InterPro" id="IPR023214">
    <property type="entry name" value="HAD_sf"/>
</dbReference>
<dbReference type="InterPro" id="IPR045865">
    <property type="entry name" value="ACT-like_dom_sf"/>
</dbReference>
<dbReference type="GO" id="GO:0000287">
    <property type="term" value="F:magnesium ion binding"/>
    <property type="evidence" value="ECO:0007669"/>
    <property type="project" value="TreeGrafter"/>
</dbReference>
<feature type="active site" description="Nucleophile" evidence="11">
    <location>
        <position position="180"/>
    </location>
</feature>
<dbReference type="SFLD" id="SFLDG01137">
    <property type="entry name" value="C1.6.1:_Phosphoserine_Phosphat"/>
    <property type="match status" value="1"/>
</dbReference>
<keyword evidence="8" id="KW-0460">Magnesium</keyword>
<dbReference type="PATRIC" id="fig|113653.22.peg.537"/>
<keyword evidence="6" id="KW-0479">Metal-binding</keyword>
<dbReference type="AlphaFoldDB" id="A0A0F7IHF0"/>
<dbReference type="GO" id="GO:0005737">
    <property type="term" value="C:cytoplasm"/>
    <property type="evidence" value="ECO:0007669"/>
    <property type="project" value="TreeGrafter"/>
</dbReference>
<sequence>MELLAVSVFGVDRPGIVFRITEVLAEANINIVDIEQNVIQGIFTMFIVGDISGCTLSVDEIRERLERVAEEIGVHVHLSPFEKTDQKEKRRYVITVIGKDRVGIVRDVSRILYSHGVNIEKTTLTARDQLISISIEVDMRDADVEEVKRRLKEEIEQTGLDVVIQPYGIAKEEKRLIVFDMDSTLIDAEIIDELAKMAGVEDEVRELTSKAMNGEIDFETALRERVKLLEGLPVEVMEKIYDQIKLTEGAKELIESLKKAGYKVALVSGGFTYFTEKLKNELGLDYAFGNELEIKDGKLTGRIKGKVITAEEKARIIEEIARKEGIRRENIVAVGDGANDRIMIERAGLGIAFNAKDALKEVADGLISKENLIGLASILKLPSEFKKRL</sequence>
<evidence type="ECO:0000256" key="8">
    <source>
        <dbReference type="ARBA" id="ARBA00022842"/>
    </source>
</evidence>
<keyword evidence="14" id="KW-1185">Reference proteome</keyword>
<dbReference type="GeneID" id="24803118"/>
<dbReference type="GO" id="GO:0036424">
    <property type="term" value="F:L-phosphoserine phosphatase activity"/>
    <property type="evidence" value="ECO:0007669"/>
    <property type="project" value="InterPro"/>
</dbReference>
<name>A0A0F7IHF0_9EURY</name>
<dbReference type="SFLD" id="SFLDG01136">
    <property type="entry name" value="C1.6:_Phosphoserine_Phosphatas"/>
    <property type="match status" value="1"/>
</dbReference>
<dbReference type="Pfam" id="PF00702">
    <property type="entry name" value="Hydrolase"/>
    <property type="match status" value="1"/>
</dbReference>
<dbReference type="SUPFAM" id="SSF55021">
    <property type="entry name" value="ACT-like"/>
    <property type="match status" value="2"/>
</dbReference>
<protein>
    <recommendedName>
        <fullName evidence="4">phosphoserine phosphatase</fullName>
        <ecNumber evidence="4">3.1.3.3</ecNumber>
    </recommendedName>
    <alternativeName>
        <fullName evidence="10">O-phosphoserine phosphohydrolase</fullName>
    </alternativeName>
</protein>
<feature type="domain" description="ACT" evidence="12">
    <location>
        <begin position="93"/>
        <end position="165"/>
    </location>
</feature>
<feature type="domain" description="ACT" evidence="12">
    <location>
        <begin position="5"/>
        <end position="79"/>
    </location>
</feature>
<dbReference type="InParanoid" id="A0A0F7IHF0"/>
<dbReference type="EMBL" id="CP011267">
    <property type="protein sequence ID" value="AKG92118.1"/>
    <property type="molecule type" value="Genomic_DNA"/>
</dbReference>
<evidence type="ECO:0000256" key="10">
    <source>
        <dbReference type="ARBA" id="ARBA00031693"/>
    </source>
</evidence>
<dbReference type="PANTHER" id="PTHR43344:SF2">
    <property type="entry name" value="PHOSPHOSERINE PHOSPHATASE"/>
    <property type="match status" value="1"/>
</dbReference>
<dbReference type="InterPro" id="IPR004469">
    <property type="entry name" value="PSP"/>
</dbReference>
<keyword evidence="5" id="KW-0028">Amino-acid biosynthesis</keyword>
<dbReference type="KEGG" id="gah:GAH_00536"/>
<evidence type="ECO:0000313" key="14">
    <source>
        <dbReference type="Proteomes" id="UP000034723"/>
    </source>
</evidence>
<dbReference type="Pfam" id="PF13740">
    <property type="entry name" value="ACT_6"/>
    <property type="match status" value="2"/>
</dbReference>
<keyword evidence="7 13" id="KW-0378">Hydrolase</keyword>
<dbReference type="Proteomes" id="UP000034723">
    <property type="component" value="Chromosome"/>
</dbReference>
<organism evidence="13 14">
    <name type="scientific">Geoglobus ahangari</name>
    <dbReference type="NCBI Taxonomy" id="113653"/>
    <lineage>
        <taxon>Archaea</taxon>
        <taxon>Methanobacteriati</taxon>
        <taxon>Methanobacteriota</taxon>
        <taxon>Archaeoglobi</taxon>
        <taxon>Archaeoglobales</taxon>
        <taxon>Archaeoglobaceae</taxon>
        <taxon>Geoglobus</taxon>
    </lineage>
</organism>
<evidence type="ECO:0000256" key="4">
    <source>
        <dbReference type="ARBA" id="ARBA00012640"/>
    </source>
</evidence>
<dbReference type="NCBIfam" id="TIGR00338">
    <property type="entry name" value="serB"/>
    <property type="match status" value="1"/>
</dbReference>
<evidence type="ECO:0000256" key="6">
    <source>
        <dbReference type="ARBA" id="ARBA00022723"/>
    </source>
</evidence>
<evidence type="ECO:0000256" key="1">
    <source>
        <dbReference type="ARBA" id="ARBA00001946"/>
    </source>
</evidence>
<dbReference type="OrthoDB" id="10041at2157"/>
<dbReference type="Gene3D" id="3.30.70.260">
    <property type="match status" value="2"/>
</dbReference>
<dbReference type="HOGENOM" id="CLU_036368_0_0_2"/>
<dbReference type="Gene3D" id="3.40.50.1000">
    <property type="entry name" value="HAD superfamily/HAD-like"/>
    <property type="match status" value="1"/>
</dbReference>
<evidence type="ECO:0000259" key="12">
    <source>
        <dbReference type="PROSITE" id="PS51671"/>
    </source>
</evidence>
<dbReference type="RefSeq" id="WP_048094566.1">
    <property type="nucleotide sequence ID" value="NZ_CP011267.1"/>
</dbReference>
<dbReference type="SFLD" id="SFLDG01129">
    <property type="entry name" value="C1.5:_HAD__Beta-PGM__Phosphata"/>
    <property type="match status" value="1"/>
</dbReference>
<comment type="similarity">
    <text evidence="3">Belongs to the HAD-like hydrolase superfamily. SerB family.</text>
</comment>
<dbReference type="PROSITE" id="PS51671">
    <property type="entry name" value="ACT"/>
    <property type="match status" value="2"/>
</dbReference>
<keyword evidence="9" id="KW-0718">Serine biosynthesis</keyword>
<evidence type="ECO:0000256" key="9">
    <source>
        <dbReference type="ARBA" id="ARBA00023299"/>
    </source>
</evidence>
<reference evidence="13 14" key="1">
    <citation type="submission" date="2015-04" db="EMBL/GenBank/DDBJ databases">
        <title>The complete genome sequence of the hyperthermophilic, obligate iron-reducing archaeon Geoglobus ahangari strain 234T.</title>
        <authorList>
            <person name="Manzella M.P."/>
            <person name="Holmes D.E."/>
            <person name="Rocheleau J.M."/>
            <person name="Chung A."/>
            <person name="Reguera G."/>
            <person name="Kashefi K."/>
        </authorList>
    </citation>
    <scope>NUCLEOTIDE SEQUENCE [LARGE SCALE GENOMIC DNA]</scope>
    <source>
        <strain evidence="13 14">234</strain>
    </source>
</reference>
<dbReference type="SUPFAM" id="SSF56784">
    <property type="entry name" value="HAD-like"/>
    <property type="match status" value="1"/>
</dbReference>
<dbReference type="SFLD" id="SFLDF00029">
    <property type="entry name" value="phosphoserine_phosphatase"/>
    <property type="match status" value="1"/>
</dbReference>
<dbReference type="EC" id="3.1.3.3" evidence="4"/>
<feature type="active site" description="Proton donor" evidence="11">
    <location>
        <position position="182"/>
    </location>
</feature>
<evidence type="ECO:0000256" key="7">
    <source>
        <dbReference type="ARBA" id="ARBA00022801"/>
    </source>
</evidence>
<evidence type="ECO:0000313" key="13">
    <source>
        <dbReference type="EMBL" id="AKG92118.1"/>
    </source>
</evidence>
<accession>A0A0F7IHF0</accession>
<dbReference type="PANTHER" id="PTHR43344">
    <property type="entry name" value="PHOSPHOSERINE PHOSPHATASE"/>
    <property type="match status" value="1"/>
</dbReference>
<dbReference type="InterPro" id="IPR050582">
    <property type="entry name" value="HAD-like_SerB"/>
</dbReference>
<evidence type="ECO:0000256" key="2">
    <source>
        <dbReference type="ARBA" id="ARBA00005135"/>
    </source>
</evidence>
<dbReference type="InterPro" id="IPR036412">
    <property type="entry name" value="HAD-like_sf"/>
</dbReference>
<evidence type="ECO:0000256" key="11">
    <source>
        <dbReference type="PIRSR" id="PIRSR604469-1"/>
    </source>
</evidence>
<evidence type="ECO:0000256" key="3">
    <source>
        <dbReference type="ARBA" id="ARBA00009184"/>
    </source>
</evidence>